<dbReference type="EMBL" id="FCNX02000008">
    <property type="protein sequence ID" value="SAK74857.1"/>
    <property type="molecule type" value="Genomic_DNA"/>
</dbReference>
<dbReference type="InterPro" id="IPR036937">
    <property type="entry name" value="Adhesion_dom_fimbrial_sf"/>
</dbReference>
<dbReference type="InterPro" id="IPR050263">
    <property type="entry name" value="Bact_Fimbrial_Adh_Pro"/>
</dbReference>
<dbReference type="Pfam" id="PF00419">
    <property type="entry name" value="Fimbrial"/>
    <property type="match status" value="1"/>
</dbReference>
<protein>
    <submittedName>
        <fullName evidence="3">Fimbria subunit protein</fullName>
    </submittedName>
</protein>
<dbReference type="Proteomes" id="UP000054903">
    <property type="component" value="Unassembled WGS sequence"/>
</dbReference>
<dbReference type="Gene3D" id="2.60.40.3310">
    <property type="match status" value="1"/>
</dbReference>
<dbReference type="RefSeq" id="WP_061135562.1">
    <property type="nucleotide sequence ID" value="NZ_FCNX02000008.1"/>
</dbReference>
<organism evidence="3 4">
    <name type="scientific">Caballeronia fortuita</name>
    <dbReference type="NCBI Taxonomy" id="1777138"/>
    <lineage>
        <taxon>Bacteria</taxon>
        <taxon>Pseudomonadati</taxon>
        <taxon>Pseudomonadota</taxon>
        <taxon>Betaproteobacteria</taxon>
        <taxon>Burkholderiales</taxon>
        <taxon>Burkholderiaceae</taxon>
        <taxon>Caballeronia</taxon>
    </lineage>
</organism>
<proteinExistence type="predicted"/>
<evidence type="ECO:0000313" key="4">
    <source>
        <dbReference type="Proteomes" id="UP000054903"/>
    </source>
</evidence>
<dbReference type="Gene3D" id="2.60.40.1090">
    <property type="entry name" value="Fimbrial-type adhesion domain"/>
    <property type="match status" value="1"/>
</dbReference>
<accession>A0A158C009</accession>
<feature type="domain" description="Fimbrial-type adhesion" evidence="2">
    <location>
        <begin position="203"/>
        <end position="347"/>
    </location>
</feature>
<dbReference type="GO" id="GO:0043709">
    <property type="term" value="P:cell adhesion involved in single-species biofilm formation"/>
    <property type="evidence" value="ECO:0007669"/>
    <property type="project" value="TreeGrafter"/>
</dbReference>
<dbReference type="OrthoDB" id="8955626at2"/>
<gene>
    <name evidence="3" type="ORF">AWB77_03379</name>
</gene>
<reference evidence="3" key="1">
    <citation type="submission" date="2016-01" db="EMBL/GenBank/DDBJ databases">
        <authorList>
            <person name="Peeters C."/>
        </authorList>
    </citation>
    <scope>NUCLEOTIDE SEQUENCE</scope>
    <source>
        <strain evidence="3">LMG 29320</strain>
    </source>
</reference>
<evidence type="ECO:0000256" key="1">
    <source>
        <dbReference type="ARBA" id="ARBA00022729"/>
    </source>
</evidence>
<dbReference type="PANTHER" id="PTHR33420">
    <property type="entry name" value="FIMBRIAL SUBUNIT ELFA-RELATED"/>
    <property type="match status" value="1"/>
</dbReference>
<name>A0A158C009_9BURK</name>
<dbReference type="PANTHER" id="PTHR33420:SF3">
    <property type="entry name" value="FIMBRIAL SUBUNIT ELFA"/>
    <property type="match status" value="1"/>
</dbReference>
<keyword evidence="1" id="KW-0732">Signal</keyword>
<evidence type="ECO:0000259" key="2">
    <source>
        <dbReference type="Pfam" id="PF00419"/>
    </source>
</evidence>
<evidence type="ECO:0000313" key="3">
    <source>
        <dbReference type="EMBL" id="SAK74857.1"/>
    </source>
</evidence>
<comment type="caution">
    <text evidence="3">The sequence shown here is derived from an EMBL/GenBank/DDBJ whole genome shotgun (WGS) entry which is preliminary data.</text>
</comment>
<dbReference type="SUPFAM" id="SSF49401">
    <property type="entry name" value="Bacterial adhesins"/>
    <property type="match status" value="1"/>
</dbReference>
<dbReference type="InterPro" id="IPR000259">
    <property type="entry name" value="Adhesion_dom_fimbrial"/>
</dbReference>
<dbReference type="GO" id="GO:0009289">
    <property type="term" value="C:pilus"/>
    <property type="evidence" value="ECO:0007669"/>
    <property type="project" value="InterPro"/>
</dbReference>
<dbReference type="STRING" id="1777138.AWB77_03379"/>
<sequence>MLIVNKIDELWCKITLGIRRRHRRCLLSLLGTLALGFGLDARAAVCSISAFPNISFGNVVVPRDAPVGSAIGPLISANVSVYCPANPAPGGYGGFYLQSATVLANSAVAGVSATGTAGIGIRVIDVTFNDQVVSGTTGTVDFGPLVATTSAYSQVYTFTFQLVKTAAQVIYSGPVYLTNFYSMWVHDVPRNTTSGLLASASTSSTITASACTVTTPNVTVTLPTLPATMLASNSTAGKTPFNLNLDCQPGSSVHVTFTDSTAPSNTSSNLSLASGSTASGVVVQLLNSQDVPVRYGRASALPGNMNQWFVGASKGLTTIPLSARYLATGTVIAGVVNALATFTMSYQ</sequence>
<dbReference type="InterPro" id="IPR008966">
    <property type="entry name" value="Adhesion_dom_sf"/>
</dbReference>
<keyword evidence="4" id="KW-1185">Reference proteome</keyword>
<dbReference type="AlphaFoldDB" id="A0A158C009"/>